<dbReference type="SUPFAM" id="SSF101697">
    <property type="entry name" value="Hypothetical protein YfhH"/>
    <property type="match status" value="1"/>
</dbReference>
<dbReference type="Gene3D" id="1.10.287.880">
    <property type="entry name" value="Hypothetical protein YfhH domain"/>
    <property type="match status" value="1"/>
</dbReference>
<dbReference type="Proteomes" id="UP000245380">
    <property type="component" value="Unassembled WGS sequence"/>
</dbReference>
<organism evidence="1 2">
    <name type="scientific">Sulfoacidibacillus thermotolerans</name>
    <name type="common">Acidibacillus sulfuroxidans</name>
    <dbReference type="NCBI Taxonomy" id="1765684"/>
    <lineage>
        <taxon>Bacteria</taxon>
        <taxon>Bacillati</taxon>
        <taxon>Bacillota</taxon>
        <taxon>Bacilli</taxon>
        <taxon>Bacillales</taxon>
        <taxon>Alicyclobacillaceae</taxon>
        <taxon>Sulfoacidibacillus</taxon>
    </lineage>
</organism>
<dbReference type="EMBL" id="MPDK01000002">
    <property type="protein sequence ID" value="PWI58966.1"/>
    <property type="molecule type" value="Genomic_DNA"/>
</dbReference>
<dbReference type="Gene3D" id="2.30.30.340">
    <property type="entry name" value="Hypothetical protein YfhH like domains"/>
    <property type="match status" value="1"/>
</dbReference>
<evidence type="ECO:0000313" key="2">
    <source>
        <dbReference type="Proteomes" id="UP000245380"/>
    </source>
</evidence>
<evidence type="ECO:0008006" key="3">
    <source>
        <dbReference type="Google" id="ProtNLM"/>
    </source>
</evidence>
<proteinExistence type="predicted"/>
<gene>
    <name evidence="1" type="ORF">BM613_02525</name>
</gene>
<dbReference type="RefSeq" id="WP_109429565.1">
    <property type="nucleotide sequence ID" value="NZ_MPDK01000002.1"/>
</dbReference>
<dbReference type="OrthoDB" id="2353288at2"/>
<dbReference type="Pfam" id="PF08838">
    <property type="entry name" value="DUF1811"/>
    <property type="match status" value="1"/>
</dbReference>
<accession>A0A2U3DCG3</accession>
<dbReference type="InterPro" id="IPR036289">
    <property type="entry name" value="YfhH"/>
</dbReference>
<evidence type="ECO:0000313" key="1">
    <source>
        <dbReference type="EMBL" id="PWI58966.1"/>
    </source>
</evidence>
<dbReference type="AlphaFoldDB" id="A0A2U3DCG3"/>
<protein>
    <recommendedName>
        <fullName evidence="3">DUF1811 domain-containing protein</fullName>
    </recommendedName>
</protein>
<sequence>MTTQLLSQMSKMQLEAEMARCQEQAKLALEQGVINEYQVYEQRYFLAKSYLMDRQTIEPHVTYGIETTTDLFTVEYLDGIMAYGKVLGTKEKRAFPIGKLVPLDFSRDS</sequence>
<dbReference type="InterPro" id="IPR014938">
    <property type="entry name" value="YfhH-like"/>
</dbReference>
<comment type="caution">
    <text evidence="1">The sequence shown here is derived from an EMBL/GenBank/DDBJ whole genome shotgun (WGS) entry which is preliminary data.</text>
</comment>
<reference evidence="1 2" key="1">
    <citation type="submission" date="2016-11" db="EMBL/GenBank/DDBJ databases">
        <title>Comparative genomics of Acidibacillus ferroxidans species.</title>
        <authorList>
            <person name="Oliveira G."/>
            <person name="Nunes G."/>
            <person name="Oliveira R."/>
            <person name="Araujo F."/>
            <person name="Salim A."/>
            <person name="Scholte L."/>
            <person name="Morais D."/>
            <person name="Nancucheo I."/>
            <person name="Johnson D.B."/>
            <person name="Grail B."/>
            <person name="Bittencourt J."/>
            <person name="Valadares R."/>
        </authorList>
    </citation>
    <scope>NUCLEOTIDE SEQUENCE [LARGE SCALE GENOMIC DNA]</scope>
    <source>
        <strain evidence="1 2">Y002</strain>
    </source>
</reference>
<keyword evidence="2" id="KW-1185">Reference proteome</keyword>
<name>A0A2U3DCG3_SULT2</name>